<evidence type="ECO:0000256" key="1">
    <source>
        <dbReference type="SAM" id="MobiDB-lite"/>
    </source>
</evidence>
<dbReference type="RefSeq" id="XP_066080905.1">
    <property type="nucleotide sequence ID" value="XM_066224808.1"/>
</dbReference>
<dbReference type="AlphaFoldDB" id="A0AAX4KAI4"/>
<gene>
    <name evidence="2" type="ORF">V865_000981</name>
</gene>
<feature type="region of interest" description="Disordered" evidence="1">
    <location>
        <begin position="276"/>
        <end position="299"/>
    </location>
</feature>
<sequence length="772" mass="85193">MTDYPAKIRPIIPSSASHPAPLGESNTNLYSYDPKDMIVDINSMDPPPLSPKVALTDKSTAGKPKSKEEYEDSKEDQDPSSPLSEINEEDLAHLPPLQIFRPFTSNIIPLPCVADVNEPQKPSSRPQRQEDKENQPYQSSFTLQQIKSGGVQPNPIFPHVQNSLVAAGLNGKEIFVRERSRTSLGVVVKGEKSCLDWPWKDDEEDEVVEDGQGKTGEGDRSLFSTYLTSAQNSQEVGEAASSEKVKEVIDGAQPSQPPAEEGDQNAATMAEIDNQGTEGASRNVPHITTGTTRTLALPAPPMRTSVLQRLAMPRSNSVPTTDLIRHRILNDNPSTAPAHHVSLPTTNVIIHPKPVVQPGTHVQVSSSSNPSTRSTSAAWAHPIGISATTEASSSTQQLPLPQQGYQFPIPPPAAAQENEGDREPQVIVLRRLLQAQEIIESLQDRVREVEMERDWCWASLFWTNNVADKLVPQHLFWHISNTFAKLCGRYIDGPPIMTTDNLQPLSPSIYTLLHELANAVGSPPPSFHALATCPKLESIFYRSLRVLMRGYDPLTPVKFDNQDLNEEQEVTIPVDKPIEFFQPPDALWTFVYIGEPNLYIPLLNAIKTSLWACPDTRRGISLLLLLGRLQGGKMSLGVRNRPWARNLGLYLEQNGCSLPSSPSLNSATTTGTRPFRPVFGKVDEEEIKGAVKFVRQTRIQENAKRKTEQRMVYHVGEIGNKRKSDVDVIQTKGKGKGSGKGKGKAKQEEEDEDEEYGGVGDGSKSKSKKRRL</sequence>
<dbReference type="KEGG" id="ker:91099785"/>
<feature type="region of interest" description="Disordered" evidence="1">
    <location>
        <begin position="1"/>
        <end position="84"/>
    </location>
</feature>
<dbReference type="EMBL" id="CP144089">
    <property type="protein sequence ID" value="WWD02938.1"/>
    <property type="molecule type" value="Genomic_DNA"/>
</dbReference>
<accession>A0AAX4KAI4</accession>
<proteinExistence type="predicted"/>
<reference evidence="2 3" key="1">
    <citation type="submission" date="2024-01" db="EMBL/GenBank/DDBJ databases">
        <title>Comparative genomics of Cryptococcus and Kwoniella reveals pathogenesis evolution and contrasting modes of karyotype evolution via chromosome fusion or intercentromeric recombination.</title>
        <authorList>
            <person name="Coelho M.A."/>
            <person name="David-Palma M."/>
            <person name="Shea T."/>
            <person name="Bowers K."/>
            <person name="McGinley-Smith S."/>
            <person name="Mohammad A.W."/>
            <person name="Gnirke A."/>
            <person name="Yurkov A.M."/>
            <person name="Nowrousian M."/>
            <person name="Sun S."/>
            <person name="Cuomo C.A."/>
            <person name="Heitman J."/>
        </authorList>
    </citation>
    <scope>NUCLEOTIDE SEQUENCE [LARGE SCALE GENOMIC DNA]</scope>
    <source>
        <strain evidence="2 3">PYCC6329</strain>
    </source>
</reference>
<evidence type="ECO:0000313" key="2">
    <source>
        <dbReference type="EMBL" id="WWD02938.1"/>
    </source>
</evidence>
<protein>
    <submittedName>
        <fullName evidence="2">Uncharacterized protein</fullName>
    </submittedName>
</protein>
<organism evidence="2 3">
    <name type="scientific">Kwoniella europaea PYCC6329</name>
    <dbReference type="NCBI Taxonomy" id="1423913"/>
    <lineage>
        <taxon>Eukaryota</taxon>
        <taxon>Fungi</taxon>
        <taxon>Dikarya</taxon>
        <taxon>Basidiomycota</taxon>
        <taxon>Agaricomycotina</taxon>
        <taxon>Tremellomycetes</taxon>
        <taxon>Tremellales</taxon>
        <taxon>Cryptococcaceae</taxon>
        <taxon>Kwoniella</taxon>
    </lineage>
</organism>
<feature type="compositionally biased region" description="Low complexity" evidence="1">
    <location>
        <begin position="10"/>
        <end position="21"/>
    </location>
</feature>
<dbReference type="GeneID" id="91099785"/>
<feature type="compositionally biased region" description="Basic residues" evidence="1">
    <location>
        <begin position="733"/>
        <end position="744"/>
    </location>
</feature>
<keyword evidence="3" id="KW-1185">Reference proteome</keyword>
<name>A0AAX4KAI4_9TREE</name>
<feature type="region of interest" description="Disordered" evidence="1">
    <location>
        <begin position="114"/>
        <end position="136"/>
    </location>
</feature>
<feature type="region of interest" description="Disordered" evidence="1">
    <location>
        <begin position="724"/>
        <end position="772"/>
    </location>
</feature>
<feature type="compositionally biased region" description="Polar residues" evidence="1">
    <location>
        <begin position="276"/>
        <end position="294"/>
    </location>
</feature>
<dbReference type="Proteomes" id="UP001358614">
    <property type="component" value="Chromosome 1"/>
</dbReference>
<evidence type="ECO:0000313" key="3">
    <source>
        <dbReference type="Proteomes" id="UP001358614"/>
    </source>
</evidence>